<name>A0A378MF14_LISGR</name>
<dbReference type="InterPro" id="IPR024528">
    <property type="entry name" value="ThrE_2"/>
</dbReference>
<protein>
    <submittedName>
        <fullName evidence="9">Uncharacterized conserved protein</fullName>
    </submittedName>
</protein>
<evidence type="ECO:0000256" key="7">
    <source>
        <dbReference type="ARBA" id="ARBA00034125"/>
    </source>
</evidence>
<dbReference type="GO" id="GO:0015744">
    <property type="term" value="P:succinate transport"/>
    <property type="evidence" value="ECO:0007669"/>
    <property type="project" value="TreeGrafter"/>
</dbReference>
<organism evidence="9 10">
    <name type="scientific">Listeria grayi</name>
    <name type="common">Listeria murrayi</name>
    <dbReference type="NCBI Taxonomy" id="1641"/>
    <lineage>
        <taxon>Bacteria</taxon>
        <taxon>Bacillati</taxon>
        <taxon>Bacillota</taxon>
        <taxon>Bacilli</taxon>
        <taxon>Bacillales</taxon>
        <taxon>Listeriaceae</taxon>
        <taxon>Listeria</taxon>
    </lineage>
</organism>
<accession>A0A378MF14</accession>
<evidence type="ECO:0000313" key="9">
    <source>
        <dbReference type="EMBL" id="STY44113.1"/>
    </source>
</evidence>
<feature type="domain" description="Threonine/Serine exporter ThrE" evidence="8">
    <location>
        <begin position="8"/>
        <end position="133"/>
    </location>
</feature>
<dbReference type="GO" id="GO:0005886">
    <property type="term" value="C:plasma membrane"/>
    <property type="evidence" value="ECO:0007669"/>
    <property type="project" value="UniProtKB-SubCell"/>
</dbReference>
<dbReference type="Pfam" id="PF12821">
    <property type="entry name" value="ThrE_2"/>
    <property type="match status" value="1"/>
</dbReference>
<reference evidence="9 10" key="1">
    <citation type="submission" date="2018-06" db="EMBL/GenBank/DDBJ databases">
        <authorList>
            <consortium name="Pathogen Informatics"/>
            <person name="Doyle S."/>
        </authorList>
    </citation>
    <scope>NUCLEOTIDE SEQUENCE [LARGE SCALE GENOMIC DNA]</scope>
    <source>
        <strain evidence="10">NCTC 10815</strain>
    </source>
</reference>
<dbReference type="RefSeq" id="WP_003754416.1">
    <property type="nucleotide sequence ID" value="NZ_CABKNG010000001.1"/>
</dbReference>
<dbReference type="InterPro" id="IPR050539">
    <property type="entry name" value="ThrE_Dicarb/AminoAcid_Exp"/>
</dbReference>
<keyword evidence="3" id="KW-0997">Cell inner membrane</keyword>
<evidence type="ECO:0000256" key="3">
    <source>
        <dbReference type="ARBA" id="ARBA00022519"/>
    </source>
</evidence>
<keyword evidence="6" id="KW-0472">Membrane</keyword>
<dbReference type="AlphaFoldDB" id="A0A378MF14"/>
<gene>
    <name evidence="9" type="ORF">NCTC10815_01432</name>
</gene>
<comment type="similarity">
    <text evidence="7">Belongs to the ThrE exporter (TC 2.A.79) family.</text>
</comment>
<dbReference type="EMBL" id="UGPG01000001">
    <property type="protein sequence ID" value="STY44113.1"/>
    <property type="molecule type" value="Genomic_DNA"/>
</dbReference>
<evidence type="ECO:0000256" key="5">
    <source>
        <dbReference type="ARBA" id="ARBA00022989"/>
    </source>
</evidence>
<keyword evidence="4" id="KW-0812">Transmembrane</keyword>
<keyword evidence="2" id="KW-1003">Cell membrane</keyword>
<evidence type="ECO:0000313" key="10">
    <source>
        <dbReference type="Proteomes" id="UP000254879"/>
    </source>
</evidence>
<sequence>MGEIAYHLFFSFISSVTFAVLCNVPKKAIFTSGIIGMIGWIGYFEMTKHGYGVFLASLVCSLLLAVAAQIAAHRFKMPLTVYFVPGLVPVVPGITFYDAFRTLLLGDYSAAGFVFLNVGYAAVGLAVGLVTADILCRYLLIPSIKRLSTK</sequence>
<dbReference type="PANTHER" id="PTHR34390">
    <property type="entry name" value="UPF0442 PROTEIN YJJB-RELATED"/>
    <property type="match status" value="1"/>
</dbReference>
<comment type="subcellular location">
    <subcellularLocation>
        <location evidence="1">Cell membrane</location>
        <topology evidence="1">Multi-pass membrane protein</topology>
    </subcellularLocation>
</comment>
<evidence type="ECO:0000256" key="4">
    <source>
        <dbReference type="ARBA" id="ARBA00022692"/>
    </source>
</evidence>
<evidence type="ECO:0000256" key="6">
    <source>
        <dbReference type="ARBA" id="ARBA00023136"/>
    </source>
</evidence>
<dbReference type="OrthoDB" id="9810047at2"/>
<keyword evidence="5" id="KW-1133">Transmembrane helix</keyword>
<evidence type="ECO:0000256" key="2">
    <source>
        <dbReference type="ARBA" id="ARBA00022475"/>
    </source>
</evidence>
<dbReference type="Proteomes" id="UP000254879">
    <property type="component" value="Unassembled WGS sequence"/>
</dbReference>
<evidence type="ECO:0000256" key="1">
    <source>
        <dbReference type="ARBA" id="ARBA00004651"/>
    </source>
</evidence>
<dbReference type="PANTHER" id="PTHR34390:SF1">
    <property type="entry name" value="SUCCINATE TRANSPORTER SUBUNIT YJJB-RELATED"/>
    <property type="match status" value="1"/>
</dbReference>
<proteinExistence type="inferred from homology"/>
<evidence type="ECO:0000259" key="8">
    <source>
        <dbReference type="Pfam" id="PF12821"/>
    </source>
</evidence>